<protein>
    <submittedName>
        <fullName evidence="1">Uncharacterized protein</fullName>
    </submittedName>
</protein>
<dbReference type="EMBL" id="FOVR01000003">
    <property type="protein sequence ID" value="SFO06314.1"/>
    <property type="molecule type" value="Genomic_DNA"/>
</dbReference>
<accession>A0A1I5E441</accession>
<dbReference type="Proteomes" id="UP000199236">
    <property type="component" value="Unassembled WGS sequence"/>
</dbReference>
<sequence length="57" mass="6667">MSNNDDSWFKVSTLINRALLLTGEREEGAVLRYLLENAHQEAEALRKRIDIKKIRCH</sequence>
<evidence type="ECO:0000313" key="1">
    <source>
        <dbReference type="EMBL" id="SFO06314.1"/>
    </source>
</evidence>
<proteinExistence type="predicted"/>
<organism evidence="1 2">
    <name type="scientific">Cohaesibacter marisflavi</name>
    <dbReference type="NCBI Taxonomy" id="655353"/>
    <lineage>
        <taxon>Bacteria</taxon>
        <taxon>Pseudomonadati</taxon>
        <taxon>Pseudomonadota</taxon>
        <taxon>Alphaproteobacteria</taxon>
        <taxon>Hyphomicrobiales</taxon>
        <taxon>Cohaesibacteraceae</taxon>
    </lineage>
</organism>
<keyword evidence="2" id="KW-1185">Reference proteome</keyword>
<gene>
    <name evidence="1" type="ORF">SAMN04488056_10323</name>
</gene>
<name>A0A1I5E441_9HYPH</name>
<reference evidence="1 2" key="1">
    <citation type="submission" date="2016-10" db="EMBL/GenBank/DDBJ databases">
        <authorList>
            <person name="de Groot N.N."/>
        </authorList>
    </citation>
    <scope>NUCLEOTIDE SEQUENCE [LARGE SCALE GENOMIC DNA]</scope>
    <source>
        <strain evidence="1 2">CGMCC 1.9157</strain>
    </source>
</reference>
<dbReference type="RefSeq" id="WP_175527960.1">
    <property type="nucleotide sequence ID" value="NZ_FOVR01000003.1"/>
</dbReference>
<evidence type="ECO:0000313" key="2">
    <source>
        <dbReference type="Proteomes" id="UP000199236"/>
    </source>
</evidence>
<dbReference type="AlphaFoldDB" id="A0A1I5E441"/>